<reference evidence="1 2" key="1">
    <citation type="journal article" date="2020" name="Microorganisms">
        <title>Osmotic Adaptation and Compatible Solute Biosynthesis of Phototrophic Bacteria as Revealed from Genome Analyses.</title>
        <authorList>
            <person name="Imhoff J.F."/>
            <person name="Rahn T."/>
            <person name="Kunzel S."/>
            <person name="Keller A."/>
            <person name="Neulinger S.C."/>
        </authorList>
    </citation>
    <scope>NUCLEOTIDE SEQUENCE [LARGE SCALE GENOMIC DNA]</scope>
    <source>
        <strain evidence="1 2">DSM 15382</strain>
    </source>
</reference>
<proteinExistence type="predicted"/>
<evidence type="ECO:0000313" key="2">
    <source>
        <dbReference type="Proteomes" id="UP000697995"/>
    </source>
</evidence>
<evidence type="ECO:0000313" key="1">
    <source>
        <dbReference type="EMBL" id="MBK1656844.1"/>
    </source>
</evidence>
<name>A0ABS1CQZ5_9PROT</name>
<dbReference type="RefSeq" id="WP_133217845.1">
    <property type="nucleotide sequence ID" value="NZ_NRSG01000004.1"/>
</dbReference>
<evidence type="ECO:0008006" key="3">
    <source>
        <dbReference type="Google" id="ProtNLM"/>
    </source>
</evidence>
<dbReference type="Proteomes" id="UP000697995">
    <property type="component" value="Unassembled WGS sequence"/>
</dbReference>
<dbReference type="EMBL" id="NRSG01000004">
    <property type="protein sequence ID" value="MBK1656844.1"/>
    <property type="molecule type" value="Genomic_DNA"/>
</dbReference>
<organism evidence="1 2">
    <name type="scientific">Paracraurococcus ruber</name>
    <dbReference type="NCBI Taxonomy" id="77675"/>
    <lineage>
        <taxon>Bacteria</taxon>
        <taxon>Pseudomonadati</taxon>
        <taxon>Pseudomonadota</taxon>
        <taxon>Alphaproteobacteria</taxon>
        <taxon>Acetobacterales</taxon>
        <taxon>Roseomonadaceae</taxon>
        <taxon>Paracraurococcus</taxon>
    </lineage>
</organism>
<dbReference type="Pfam" id="PF18906">
    <property type="entry name" value="Phage_tube_2"/>
    <property type="match status" value="1"/>
</dbReference>
<gene>
    <name evidence="1" type="ORF">CKO45_01210</name>
</gene>
<comment type="caution">
    <text evidence="1">The sequence shown here is derived from an EMBL/GenBank/DDBJ whole genome shotgun (WGS) entry which is preliminary data.</text>
</comment>
<protein>
    <recommendedName>
        <fullName evidence="3">Phage tail protein</fullName>
    </recommendedName>
</protein>
<dbReference type="InterPro" id="IPR044000">
    <property type="entry name" value="Phage_tube_2"/>
</dbReference>
<sequence>MPVGAQGSSFKLYGKIETTENVAPTGNWDQYPCFSFTLGGDQELSQDEILSANPNADAADPYYGKLAVTGDARVPLDTVHFGRWLRKLMGSPTTSGSVNFTHVFKSGSTALPSWGFEKAFPDITQFERMLGARANSMEIAISDTGAADATIGLLAMQEVTAASSGAGTPVNTSFRRFQRPTGTIRQGGSTLGAVTGGTIRFTNNMQLVNDTVRSDNQAEGIDFGQRQGSGELTLRFRDYTQVTLATNGTATSVEYSLTIDANTSITFLYPRVFFQRQKRPVDGPRGISINLPFIAAYDSTAQCLLQVTLKNQVASY</sequence>
<accession>A0ABS1CQZ5</accession>
<keyword evidence="2" id="KW-1185">Reference proteome</keyword>